<sequence length="197" mass="21979">MRRRATKERLRNQKLKRVETPTGGCQTIQRAKESLSIETPTHEIDTHGVDRGFRRVGVSCPQGEQPDTVKPRTPADTSRNGTVRPREILEKMSPSRRGEATPRHGTAKGSTLDDRKHQEEGDLGQIYKQQLAPQLKMRDARTENHSLHLDLSPSTGSRGKKHEISVTGETVVAHGRPTTLATRNRAESTLGSLQVQR</sequence>
<dbReference type="Gramene" id="Al_scaffold_0005_196">
    <property type="protein sequence ID" value="Al_scaffold_0005_196"/>
    <property type="gene ID" value="Al_scaffold_0005_196"/>
</dbReference>
<evidence type="ECO:0000256" key="1">
    <source>
        <dbReference type="SAM" id="MobiDB-lite"/>
    </source>
</evidence>
<feature type="compositionally biased region" description="Polar residues" evidence="1">
    <location>
        <begin position="179"/>
        <end position="197"/>
    </location>
</feature>
<feature type="region of interest" description="Disordered" evidence="1">
    <location>
        <begin position="147"/>
        <end position="197"/>
    </location>
</feature>
<evidence type="ECO:0000313" key="3">
    <source>
        <dbReference type="EMBL" id="EFH51431.1"/>
    </source>
</evidence>
<organism evidence="4">
    <name type="scientific">Arabidopsis lyrata subsp. lyrata</name>
    <name type="common">Lyre-leaved rock-cress</name>
    <dbReference type="NCBI Taxonomy" id="81972"/>
    <lineage>
        <taxon>Eukaryota</taxon>
        <taxon>Viridiplantae</taxon>
        <taxon>Streptophyta</taxon>
        <taxon>Embryophyta</taxon>
        <taxon>Tracheophyta</taxon>
        <taxon>Spermatophyta</taxon>
        <taxon>Magnoliopsida</taxon>
        <taxon>eudicotyledons</taxon>
        <taxon>Gunneridae</taxon>
        <taxon>Pentapetalae</taxon>
        <taxon>rosids</taxon>
        <taxon>malvids</taxon>
        <taxon>Brassicales</taxon>
        <taxon>Brassicaceae</taxon>
        <taxon>Camelineae</taxon>
        <taxon>Arabidopsis</taxon>
    </lineage>
</organism>
<reference evidence="2" key="2">
    <citation type="submission" date="2010-06" db="EMBL/GenBank/DDBJ databases">
        <title>The basis of rapid genome size change in Arabidopsis.</title>
        <authorList>
            <consortium name="US DOE Joint Genome Institute (JGI-PGF)"/>
            <person name="Bakker E."/>
            <person name="Bergelson J."/>
            <person name="Cheng J.Fang."/>
            <person name="Clark R.M."/>
            <person name="Fawcett J."/>
            <person name="Gaut B."/>
            <person name="Grigoriev I."/>
            <person name="Gundlach H."/>
            <person name="Guo Y."/>
            <person name="Haberer G."/>
            <person name="Hollister J."/>
            <person name="Hu T.T."/>
            <person name="Mayer K.F.X."/>
            <person name="Nasrallah J."/>
            <person name="Nordborg M."/>
            <person name="Otillar R."/>
            <person name="Pattyn P."/>
            <person name="Schmutz J."/>
            <person name="Spannagl M."/>
            <person name="van de Peer Y."/>
            <person name="Wang X."/>
            <person name="Weigel D."/>
            <person name="Yang L."/>
        </authorList>
    </citation>
    <scope>NUCLEOTIDE SEQUENCE</scope>
</reference>
<dbReference type="Proteomes" id="UP000008694">
    <property type="component" value="Unassembled WGS sequence"/>
</dbReference>
<accession>D7LQ88</accession>
<reference evidence="4" key="3">
    <citation type="journal article" date="2011" name="Nat. Genet.">
        <title>The Arabidopsis lyrata genome sequence and the basis of rapid genome size change.</title>
        <authorList>
            <person name="Hu T.T."/>
            <person name="Pattyn P."/>
            <person name="Bakker E.G."/>
            <person name="Cao J."/>
            <person name="Cheng J.-F."/>
            <person name="Clark R.M."/>
            <person name="Fahlgren N."/>
            <person name="Fawcett J.A."/>
            <person name="Grimwood J."/>
            <person name="Gundlach H."/>
            <person name="Haberer G."/>
            <person name="Hollister J.D."/>
            <person name="Ossowski S."/>
            <person name="Ottilar R.P."/>
            <person name="Salamov A.A."/>
            <person name="Schneeberger K."/>
            <person name="Spannagl M."/>
            <person name="Wang X."/>
            <person name="Yang L."/>
            <person name="Nasrallah M.E."/>
            <person name="Bergelson J."/>
            <person name="Carrington J.C."/>
            <person name="Gaut B.S."/>
            <person name="Schmutz J."/>
            <person name="Mayer K.F.X."/>
            <person name="Van de Peer Y."/>
            <person name="Grigoriev I.V."/>
            <person name="Nordborg M."/>
            <person name="Weigel D."/>
            <person name="Guo Y.-L."/>
        </authorList>
    </citation>
    <scope>NUCLEOTIDE SEQUENCE [LARGE SCALE GENOMIC DNA]</scope>
    <source>
        <strain evidence="4">cv. MN47</strain>
    </source>
</reference>
<dbReference type="Gramene" id="Al_scaffold_0005_209">
    <property type="protein sequence ID" value="Al_scaffold_0005_209"/>
    <property type="gene ID" value="Al_scaffold_0005_209"/>
</dbReference>
<dbReference type="AlphaFoldDB" id="D7LQ88"/>
<name>D7LQ88_ARALL</name>
<feature type="compositionally biased region" description="Basic and acidic residues" evidence="1">
    <location>
        <begin position="7"/>
        <end position="19"/>
    </location>
</feature>
<feature type="region of interest" description="Disordered" evidence="1">
    <location>
        <begin position="1"/>
        <end position="121"/>
    </location>
</feature>
<protein>
    <submittedName>
        <fullName evidence="2">Predicted protein</fullName>
    </submittedName>
</protein>
<dbReference type="HOGENOM" id="CLU_1385880_0_0_1"/>
<evidence type="ECO:0000313" key="2">
    <source>
        <dbReference type="EMBL" id="EFH51420.1"/>
    </source>
</evidence>
<proteinExistence type="predicted"/>
<reference evidence="2" key="1">
    <citation type="submission" date="2009-11" db="EMBL/GenBank/DDBJ databases">
        <authorList>
            <consortium name="US DOE Joint Genome Institute (JGI-PGF)"/>
            <person name="Ottilar R."/>
            <person name="Schmutz J."/>
            <person name="Salamov A."/>
            <person name="Cheng J.F."/>
            <person name="Lucas S."/>
            <person name="Pitluck S."/>
            <person name="Gundlach H."/>
            <person name="Guo Y."/>
            <person name="Haberer G."/>
            <person name="Nasrallah J."/>
            <person name="Mayer K.F.X."/>
            <person name="van de Peer Y."/>
            <person name="Weigel D."/>
            <person name="Grigoriev I.V."/>
        </authorList>
    </citation>
    <scope>NUCLEOTIDE SEQUENCE</scope>
</reference>
<feature type="compositionally biased region" description="Basic and acidic residues" evidence="1">
    <location>
        <begin position="111"/>
        <end position="120"/>
    </location>
</feature>
<gene>
    <name evidence="2" type="ORF">ARALYDRAFT_664161</name>
    <name evidence="3" type="ORF">ARALYDRAFT_664174</name>
</gene>
<dbReference type="EMBL" id="GL348717">
    <property type="protein sequence ID" value="EFH51420.1"/>
    <property type="molecule type" value="Genomic_DNA"/>
</dbReference>
<keyword evidence="4" id="KW-1185">Reference proteome</keyword>
<dbReference type="EMBL" id="GL348717">
    <property type="protein sequence ID" value="EFH51431.1"/>
    <property type="molecule type" value="Genomic_DNA"/>
</dbReference>
<feature type="compositionally biased region" description="Basic and acidic residues" evidence="1">
    <location>
        <begin position="30"/>
        <end position="53"/>
    </location>
</feature>
<evidence type="ECO:0000313" key="4">
    <source>
        <dbReference type="Proteomes" id="UP000008694"/>
    </source>
</evidence>